<keyword evidence="3 5" id="KW-0807">Transducer</keyword>
<dbReference type="Gene3D" id="1.10.287.950">
    <property type="entry name" value="Methyl-accepting chemotaxis protein"/>
    <property type="match status" value="1"/>
</dbReference>
<organism evidence="9 10">
    <name type="scientific">Sanguibacter keddieii (strain ATCC 51767 / DSM 10542 / NCFB 3025 / ST-74)</name>
    <dbReference type="NCBI Taxonomy" id="446469"/>
    <lineage>
        <taxon>Bacteria</taxon>
        <taxon>Bacillati</taxon>
        <taxon>Actinomycetota</taxon>
        <taxon>Actinomycetes</taxon>
        <taxon>Micrococcales</taxon>
        <taxon>Sanguibacteraceae</taxon>
        <taxon>Sanguibacter</taxon>
    </lineage>
</organism>
<dbReference type="SUPFAM" id="SSF58104">
    <property type="entry name" value="Methyl-accepting chemotaxis protein (MCP) signaling domain"/>
    <property type="match status" value="1"/>
</dbReference>
<keyword evidence="6" id="KW-0472">Membrane</keyword>
<feature type="domain" description="Methyl-accepting transducer" evidence="7">
    <location>
        <begin position="272"/>
        <end position="505"/>
    </location>
</feature>
<dbReference type="InterPro" id="IPR004089">
    <property type="entry name" value="MCPsignal_dom"/>
</dbReference>
<dbReference type="EMBL" id="CP001819">
    <property type="protein sequence ID" value="ACZ23132.1"/>
    <property type="molecule type" value="Genomic_DNA"/>
</dbReference>
<dbReference type="CDD" id="cd06225">
    <property type="entry name" value="HAMP"/>
    <property type="match status" value="1"/>
</dbReference>
<dbReference type="STRING" id="446469.Sked_32360"/>
<feature type="transmembrane region" description="Helical" evidence="6">
    <location>
        <begin position="191"/>
        <end position="214"/>
    </location>
</feature>
<dbReference type="KEGG" id="ske:Sked_32360"/>
<keyword evidence="10" id="KW-1185">Reference proteome</keyword>
<dbReference type="RefSeq" id="WP_012868200.1">
    <property type="nucleotide sequence ID" value="NC_013521.1"/>
</dbReference>
<dbReference type="InterPro" id="IPR004090">
    <property type="entry name" value="Chemotax_Me-accpt_rcpt"/>
</dbReference>
<feature type="domain" description="HAMP" evidence="8">
    <location>
        <begin position="215"/>
        <end position="267"/>
    </location>
</feature>
<evidence type="ECO:0000256" key="4">
    <source>
        <dbReference type="ARBA" id="ARBA00029447"/>
    </source>
</evidence>
<accession>D1BDC8</accession>
<sequence length="530" mass="55171">MAVHARHSWFSDRSIGTKIAALLVMLALVAAALTGLASYRLLELSGNGQEMYEDVAVPLDELGQVRRAYNGDRARYLSYAIVDPEQRAERRAEIEQRRADLDELLATYQPSATSPAAFDEIRTALDDFAATADEVVEAVDSGDTDAVQEIVTGAFDDQTIELAALLADESQRLSELALASSESGAKITTSALVLLWSVLAGSLVVVAALCVWVLRGLLRTVSGVQTSLQAMAEGDLTVEATATSADEIGTMAQALTTAQQNLRTTIGAVVQVAQATSAAAEELAASTQQIAAGSQQSSAQAGVVAAAAEQVSRSVQTVAAGTEQMGASIREIAQNSSEAAKVAGQATATARSTNEQVLRLGASSQEISTVVKVITSIAEQTNLLALNATIEAARAGEAGKGFAVVASEVKELAQETARATEDIARRVESIQQDTTGAVTAIGEISEIVTTINDYQMTISSAVEEQTATTNEMSRSVSEAATGSGDIAQNITSVAAEAASSADVLAQMGEAVAEVARMAEDMRGQVGRFTY</sequence>
<keyword evidence="2 6" id="KW-1133">Transmembrane helix</keyword>
<dbReference type="Pfam" id="PF00672">
    <property type="entry name" value="HAMP"/>
    <property type="match status" value="1"/>
</dbReference>
<dbReference type="InterPro" id="IPR024478">
    <property type="entry name" value="HlyB_4HB_MCP"/>
</dbReference>
<dbReference type="GO" id="GO:0004888">
    <property type="term" value="F:transmembrane signaling receptor activity"/>
    <property type="evidence" value="ECO:0007669"/>
    <property type="project" value="InterPro"/>
</dbReference>
<dbReference type="SMART" id="SM00283">
    <property type="entry name" value="MA"/>
    <property type="match status" value="1"/>
</dbReference>
<dbReference type="GO" id="GO:0007165">
    <property type="term" value="P:signal transduction"/>
    <property type="evidence" value="ECO:0007669"/>
    <property type="project" value="UniProtKB-KW"/>
</dbReference>
<evidence type="ECO:0000256" key="3">
    <source>
        <dbReference type="ARBA" id="ARBA00023224"/>
    </source>
</evidence>
<gene>
    <name evidence="9" type="ordered locus">Sked_32360</name>
</gene>
<dbReference type="PRINTS" id="PR00260">
    <property type="entry name" value="CHEMTRNSDUCR"/>
</dbReference>
<dbReference type="Pfam" id="PF00015">
    <property type="entry name" value="MCPsignal"/>
    <property type="match status" value="1"/>
</dbReference>
<feature type="transmembrane region" description="Helical" evidence="6">
    <location>
        <begin position="20"/>
        <end position="42"/>
    </location>
</feature>
<dbReference type="Proteomes" id="UP000000322">
    <property type="component" value="Chromosome"/>
</dbReference>
<evidence type="ECO:0000313" key="10">
    <source>
        <dbReference type="Proteomes" id="UP000000322"/>
    </source>
</evidence>
<evidence type="ECO:0000256" key="1">
    <source>
        <dbReference type="ARBA" id="ARBA00022692"/>
    </source>
</evidence>
<reference evidence="9 10" key="1">
    <citation type="journal article" date="2009" name="Stand. Genomic Sci.">
        <title>Complete genome sequence of Sanguibacter keddieii type strain (ST-74).</title>
        <authorList>
            <person name="Ivanova N."/>
            <person name="Sikorski J."/>
            <person name="Sims D."/>
            <person name="Brettin T."/>
            <person name="Detter J.C."/>
            <person name="Han C."/>
            <person name="Lapidus A."/>
            <person name="Copeland A."/>
            <person name="Glavina Del Rio T."/>
            <person name="Nolan M."/>
            <person name="Chen F."/>
            <person name="Lucas S."/>
            <person name="Tice H."/>
            <person name="Cheng J.F."/>
            <person name="Bruce D."/>
            <person name="Goodwin L."/>
            <person name="Pitluck S."/>
            <person name="Pati A."/>
            <person name="Mavromatis K."/>
            <person name="Chen A."/>
            <person name="Palaniappan K."/>
            <person name="D'haeseleer P."/>
            <person name="Chain P."/>
            <person name="Bristow J."/>
            <person name="Eisen J.A."/>
            <person name="Markowitz V."/>
            <person name="Hugenholtz P."/>
            <person name="Goker M."/>
            <person name="Pukall R."/>
            <person name="Klenk H.P."/>
            <person name="Kyrpides N.C."/>
        </authorList>
    </citation>
    <scope>NUCLEOTIDE SEQUENCE [LARGE SCALE GENOMIC DNA]</scope>
    <source>
        <strain evidence="10">ATCC 51767 / DSM 10542 / NCFB 3025 / ST-74</strain>
    </source>
</reference>
<dbReference type="GO" id="GO:0016020">
    <property type="term" value="C:membrane"/>
    <property type="evidence" value="ECO:0007669"/>
    <property type="project" value="InterPro"/>
</dbReference>
<protein>
    <submittedName>
        <fullName evidence="9">Methyl-accepting chemotaxis protein</fullName>
    </submittedName>
</protein>
<dbReference type="eggNOG" id="COG0840">
    <property type="taxonomic scope" value="Bacteria"/>
</dbReference>
<dbReference type="HOGENOM" id="CLU_000445_107_27_11"/>
<evidence type="ECO:0000256" key="6">
    <source>
        <dbReference type="SAM" id="Phobius"/>
    </source>
</evidence>
<dbReference type="Pfam" id="PF12729">
    <property type="entry name" value="4HB_MCP_1"/>
    <property type="match status" value="1"/>
</dbReference>
<dbReference type="PANTHER" id="PTHR32089">
    <property type="entry name" value="METHYL-ACCEPTING CHEMOTAXIS PROTEIN MCPB"/>
    <property type="match status" value="1"/>
</dbReference>
<dbReference type="PROSITE" id="PS50111">
    <property type="entry name" value="CHEMOTAXIS_TRANSDUC_2"/>
    <property type="match status" value="1"/>
</dbReference>
<dbReference type="OrthoDB" id="5171849at2"/>
<evidence type="ECO:0000259" key="8">
    <source>
        <dbReference type="PROSITE" id="PS50885"/>
    </source>
</evidence>
<dbReference type="PROSITE" id="PS50885">
    <property type="entry name" value="HAMP"/>
    <property type="match status" value="1"/>
</dbReference>
<dbReference type="InterPro" id="IPR003660">
    <property type="entry name" value="HAMP_dom"/>
</dbReference>
<proteinExistence type="inferred from homology"/>
<dbReference type="AlphaFoldDB" id="D1BDC8"/>
<dbReference type="SMART" id="SM00304">
    <property type="entry name" value="HAMP"/>
    <property type="match status" value="4"/>
</dbReference>
<comment type="similarity">
    <text evidence="4">Belongs to the methyl-accepting chemotaxis (MCP) protein family.</text>
</comment>
<dbReference type="PANTHER" id="PTHR32089:SF112">
    <property type="entry name" value="LYSOZYME-LIKE PROTEIN-RELATED"/>
    <property type="match status" value="1"/>
</dbReference>
<keyword evidence="1 6" id="KW-0812">Transmembrane</keyword>
<evidence type="ECO:0000313" key="9">
    <source>
        <dbReference type="EMBL" id="ACZ23132.1"/>
    </source>
</evidence>
<dbReference type="GO" id="GO:0006935">
    <property type="term" value="P:chemotaxis"/>
    <property type="evidence" value="ECO:0007669"/>
    <property type="project" value="InterPro"/>
</dbReference>
<evidence type="ECO:0000259" key="7">
    <source>
        <dbReference type="PROSITE" id="PS50111"/>
    </source>
</evidence>
<evidence type="ECO:0000256" key="2">
    <source>
        <dbReference type="ARBA" id="ARBA00022989"/>
    </source>
</evidence>
<name>D1BDC8_SANKS</name>
<evidence type="ECO:0000256" key="5">
    <source>
        <dbReference type="PROSITE-ProRule" id="PRU00284"/>
    </source>
</evidence>